<dbReference type="InterPro" id="IPR011055">
    <property type="entry name" value="Dup_hybrid_motif"/>
</dbReference>
<dbReference type="Gene3D" id="3.10.350.10">
    <property type="entry name" value="LysM domain"/>
    <property type="match status" value="1"/>
</dbReference>
<sequence>MTGMHGTVGVQCMLCSYFDKANMCRLCVLLLLLLLGGCESRTTLAPVEELKWRPMRGQQAAYVVRRGDTLYSIAFRYDTDFRALAAYNKLPSPYTLRVGQVLRIGAAPAPTHSFSSRPAVVRKSSYVTKRTTIRRESPKIAPRSRWTPLIANQNWVWPVNGRVATGFVPQQGKKGIDIAGKKGEKIRAASGGVVAYSGSGLSGYGNLIIIKHNNQFLTAYGNNLRNLVTEGQKVKAGQVIAEMGVIDRRFWGVHFEIRRAGKPVNPLSYLRG</sequence>
<keyword evidence="3" id="KW-0449">Lipoprotein</keyword>
<comment type="similarity">
    <text evidence="1">Belongs to the E.coli NlpD/Haemophilus LppB family.</text>
</comment>
<reference evidence="4" key="1">
    <citation type="submission" date="2014-09" db="EMBL/GenBank/DDBJ databases">
        <authorList>
            <person name="Gomez-Valero L."/>
        </authorList>
    </citation>
    <scope>NUCLEOTIDE SEQUENCE [LARGE SCALE GENOMIC DNA]</scope>
    <source>
        <strain evidence="4">ATCC35250</strain>
    </source>
</reference>
<dbReference type="PANTHER" id="PTHR21666:SF263">
    <property type="entry name" value="MUREIN HYDROLASE ACTIVATOR NLPD"/>
    <property type="match status" value="1"/>
</dbReference>
<evidence type="ECO:0000313" key="3">
    <source>
        <dbReference type="EMBL" id="CEK10968.1"/>
    </source>
</evidence>
<accession>A0A0A8UQE7</accession>
<dbReference type="CDD" id="cd12797">
    <property type="entry name" value="M23_peptidase"/>
    <property type="match status" value="1"/>
</dbReference>
<dbReference type="GO" id="GO:0004222">
    <property type="term" value="F:metalloendopeptidase activity"/>
    <property type="evidence" value="ECO:0007669"/>
    <property type="project" value="TreeGrafter"/>
</dbReference>
<keyword evidence="4" id="KW-1185">Reference proteome</keyword>
<dbReference type="EMBL" id="LN681225">
    <property type="protein sequence ID" value="CEK10968.1"/>
    <property type="molecule type" value="Genomic_DNA"/>
</dbReference>
<dbReference type="InterPro" id="IPR016047">
    <property type="entry name" value="M23ase_b-sheet_dom"/>
</dbReference>
<dbReference type="Proteomes" id="UP000032803">
    <property type="component" value="Chromosome I"/>
</dbReference>
<evidence type="ECO:0000313" key="4">
    <source>
        <dbReference type="Proteomes" id="UP000032803"/>
    </source>
</evidence>
<dbReference type="PROSITE" id="PS51782">
    <property type="entry name" value="LYSM"/>
    <property type="match status" value="1"/>
</dbReference>
<dbReference type="SUPFAM" id="SSF51261">
    <property type="entry name" value="Duplicated hybrid motif"/>
    <property type="match status" value="1"/>
</dbReference>
<proteinExistence type="inferred from homology"/>
<dbReference type="PATRIC" id="fig|449.7.peg.2197"/>
<dbReference type="InterPro" id="IPR036779">
    <property type="entry name" value="LysM_dom_sf"/>
</dbReference>
<dbReference type="Pfam" id="PF01476">
    <property type="entry name" value="LysM"/>
    <property type="match status" value="1"/>
</dbReference>
<dbReference type="PANTHER" id="PTHR21666">
    <property type="entry name" value="PEPTIDASE-RELATED"/>
    <property type="match status" value="1"/>
</dbReference>
<name>A0A0A8UQE7_LEGHA</name>
<dbReference type="Pfam" id="PF01551">
    <property type="entry name" value="Peptidase_M23"/>
    <property type="match status" value="1"/>
</dbReference>
<dbReference type="AlphaFoldDB" id="A0A0A8UQE7"/>
<dbReference type="GO" id="GO:0009279">
    <property type="term" value="C:cell outer membrane"/>
    <property type="evidence" value="ECO:0007669"/>
    <property type="project" value="TreeGrafter"/>
</dbReference>
<protein>
    <submittedName>
        <fullName evidence="3">Novel lipoprotein homolog</fullName>
    </submittedName>
</protein>
<evidence type="ECO:0000259" key="2">
    <source>
        <dbReference type="PROSITE" id="PS51782"/>
    </source>
</evidence>
<dbReference type="CDD" id="cd00118">
    <property type="entry name" value="LysM"/>
    <property type="match status" value="1"/>
</dbReference>
<dbReference type="SMART" id="SM00257">
    <property type="entry name" value="LysM"/>
    <property type="match status" value="1"/>
</dbReference>
<organism evidence="3 4">
    <name type="scientific">Legionella hackeliae</name>
    <dbReference type="NCBI Taxonomy" id="449"/>
    <lineage>
        <taxon>Bacteria</taxon>
        <taxon>Pseudomonadati</taxon>
        <taxon>Pseudomonadota</taxon>
        <taxon>Gammaproteobacteria</taxon>
        <taxon>Legionellales</taxon>
        <taxon>Legionellaceae</taxon>
        <taxon>Legionella</taxon>
    </lineage>
</organism>
<dbReference type="Gene3D" id="2.70.70.10">
    <property type="entry name" value="Glucose Permease (Domain IIA)"/>
    <property type="match status" value="1"/>
</dbReference>
<dbReference type="InterPro" id="IPR018392">
    <property type="entry name" value="LysM"/>
</dbReference>
<evidence type="ECO:0000256" key="1">
    <source>
        <dbReference type="ARBA" id="ARBA00038420"/>
    </source>
</evidence>
<dbReference type="InterPro" id="IPR050570">
    <property type="entry name" value="Cell_wall_metabolism_enzyme"/>
</dbReference>
<dbReference type="STRING" id="449.LHA_1937"/>
<feature type="domain" description="LysM" evidence="2">
    <location>
        <begin position="60"/>
        <end position="104"/>
    </location>
</feature>
<dbReference type="HOGENOM" id="CLU_029425_0_2_6"/>
<dbReference type="GO" id="GO:0032153">
    <property type="term" value="C:cell division site"/>
    <property type="evidence" value="ECO:0007669"/>
    <property type="project" value="TreeGrafter"/>
</dbReference>
<gene>
    <name evidence="3" type="primary">nlpD</name>
    <name evidence="3" type="ORF">LHA_1937</name>
</gene>
<dbReference type="KEGG" id="lha:LHA_1937"/>